<dbReference type="InterPro" id="IPR027417">
    <property type="entry name" value="P-loop_NTPase"/>
</dbReference>
<evidence type="ECO:0000256" key="1">
    <source>
        <dbReference type="ARBA" id="ARBA00022741"/>
    </source>
</evidence>
<dbReference type="PANTHER" id="PTHR43158">
    <property type="entry name" value="SKFA PEPTIDE EXPORT ATP-BINDING PROTEIN SKFE"/>
    <property type="match status" value="1"/>
</dbReference>
<feature type="region of interest" description="Disordered" evidence="3">
    <location>
        <begin position="999"/>
        <end position="1019"/>
    </location>
</feature>
<feature type="region of interest" description="Disordered" evidence="3">
    <location>
        <begin position="963"/>
        <end position="986"/>
    </location>
</feature>
<feature type="compositionally biased region" description="Basic and acidic residues" evidence="3">
    <location>
        <begin position="445"/>
        <end position="472"/>
    </location>
</feature>
<feature type="region of interest" description="Disordered" evidence="3">
    <location>
        <begin position="445"/>
        <end position="533"/>
    </location>
</feature>
<dbReference type="GO" id="GO:0016887">
    <property type="term" value="F:ATP hydrolysis activity"/>
    <property type="evidence" value="ECO:0007669"/>
    <property type="project" value="InterPro"/>
</dbReference>
<keyword evidence="1" id="KW-0547">Nucleotide-binding</keyword>
<keyword evidence="4" id="KW-1133">Transmembrane helix</keyword>
<dbReference type="SMART" id="SM00382">
    <property type="entry name" value="AAA"/>
    <property type="match status" value="1"/>
</dbReference>
<dbReference type="PROSITE" id="PS50893">
    <property type="entry name" value="ABC_TRANSPORTER_2"/>
    <property type="match status" value="1"/>
</dbReference>
<feature type="domain" description="ABC transporter" evidence="5">
    <location>
        <begin position="8"/>
        <end position="280"/>
    </location>
</feature>
<dbReference type="CDD" id="cd00267">
    <property type="entry name" value="ABC_ATPase"/>
    <property type="match status" value="1"/>
</dbReference>
<dbReference type="GO" id="GO:0005524">
    <property type="term" value="F:ATP binding"/>
    <property type="evidence" value="ECO:0007669"/>
    <property type="project" value="UniProtKB-KW"/>
</dbReference>
<keyword evidence="2" id="KW-0067">ATP-binding</keyword>
<evidence type="ECO:0000256" key="4">
    <source>
        <dbReference type="SAM" id="Phobius"/>
    </source>
</evidence>
<reference evidence="6" key="1">
    <citation type="submission" date="2022-11" db="EMBL/GenBank/DDBJ databases">
        <title>Genome Sequence of Cubamyces cubensis.</title>
        <authorList>
            <person name="Buettner E."/>
        </authorList>
    </citation>
    <scope>NUCLEOTIDE SEQUENCE</scope>
    <source>
        <strain evidence="6">MPL-01</strain>
    </source>
</reference>
<evidence type="ECO:0000259" key="5">
    <source>
        <dbReference type="PROSITE" id="PS50893"/>
    </source>
</evidence>
<proteinExistence type="predicted"/>
<sequence length="1019" mass="109340">MATPAYEISIDSLTYSHVPDAPPSLSNVNIHLPKGSRTILVGANGAGKSTLLQILAGKRLISTPGTDVRIKDRDVFRSTPGGITFLGTEWCVILRLPPGPRSHYPNANHRKPPPPNPTPPWAACVHVFSRPAHRALNPVVRGDIVVSDFLNSVGGYRHKERRDLLLDILDVDLDWHMHQISDGERRRVQLVMGLMADWDVLLLDEVTVDLDVLVRDDLLRFLKRDSETRGATILYATHIFDGLNDFPTHVAHMHLGTFLMEPKPWPFSNPSAEGIVSVDLGPKPTLYAVALQWLSEDRDRRRALENQGRKRRGARRDDVPSDSETFYRNFSNSLCSTMFDQAMPRFHPRQTNNNNATGSDGCLLCDGPAPSCNCAWNQQCILINRDCHTCPAAQCVDNDDSSGSSTSGGGVSKGAVAAAVVVTIIVLAAAVGAFFWYRRRQRLRRDTASEQETKPDVPARAEDVLNRPDPNEKPASPPPQLSSIRIYSGSGLGTINLDPAASDAGHSQPSQRGSIQSNPFEDNHSIQTTSTGAQSNVIPIALVPPGSVGNSSGASGITQSHDNHNAGTFSRADVNLEHVNVSNDSFNARGAPSAQSMRTGVNDSMANNRSSFMTTGSFSSDFLETSVIVTPTRGTVKQVVGVAKAEVLRAPPSDSLSRSSTTSRQARSPLAASSFGPADVMQETEEEQEVTVPANPFSDSNSPYSRTSPTPSTTTFGTPEPSRSSYNRQDTPRADSNADWLQEDPGHLYGHSGSDSRPASVYTQASAIVADISSAKRVHLGFDQLQPMPTTPISAALSTPRSPYRMTNAKLVSPVVHHSAAIATGGSSSAGALEQQQARALQELNAESGKNRMSMSSVLTTSTRADSILESFPFVPPSPISNRPIRTPPRSPLAQQTFANTQDEHHVSAQENVNRARASASASSVLVPPNRKALAMSVASQSSTVSNGLGSFPFQIDSGATTAESATSTAPPSSYAGSDGSSMRKRASLDTLALTSDLSSYPLGFDKANAPPVPQVPRR</sequence>
<keyword evidence="7" id="KW-1185">Reference proteome</keyword>
<dbReference type="InterPro" id="IPR018571">
    <property type="entry name" value="Membrane_anchor_Opy2_N"/>
</dbReference>
<dbReference type="EMBL" id="JAPEVG010000233">
    <property type="protein sequence ID" value="KAJ8473145.1"/>
    <property type="molecule type" value="Genomic_DNA"/>
</dbReference>
<evidence type="ECO:0000256" key="3">
    <source>
        <dbReference type="SAM" id="MobiDB-lite"/>
    </source>
</evidence>
<evidence type="ECO:0000313" key="7">
    <source>
        <dbReference type="Proteomes" id="UP001215151"/>
    </source>
</evidence>
<feature type="compositionally biased region" description="Polar residues" evidence="3">
    <location>
        <begin position="505"/>
        <end position="533"/>
    </location>
</feature>
<feature type="compositionally biased region" description="Low complexity" evidence="3">
    <location>
        <begin position="963"/>
        <end position="978"/>
    </location>
</feature>
<comment type="caution">
    <text evidence="6">The sequence shown here is derived from an EMBL/GenBank/DDBJ whole genome shotgun (WGS) entry which is preliminary data.</text>
</comment>
<keyword evidence="4" id="KW-0812">Transmembrane</keyword>
<feature type="region of interest" description="Disordered" evidence="3">
    <location>
        <begin position="651"/>
        <end position="758"/>
    </location>
</feature>
<dbReference type="Gene3D" id="3.40.50.300">
    <property type="entry name" value="P-loop containing nucleotide triphosphate hydrolases"/>
    <property type="match status" value="1"/>
</dbReference>
<organism evidence="6 7">
    <name type="scientific">Trametes cubensis</name>
    <dbReference type="NCBI Taxonomy" id="1111947"/>
    <lineage>
        <taxon>Eukaryota</taxon>
        <taxon>Fungi</taxon>
        <taxon>Dikarya</taxon>
        <taxon>Basidiomycota</taxon>
        <taxon>Agaricomycotina</taxon>
        <taxon>Agaricomycetes</taxon>
        <taxon>Polyporales</taxon>
        <taxon>Polyporaceae</taxon>
        <taxon>Trametes</taxon>
    </lineage>
</organism>
<feature type="compositionally biased region" description="Low complexity" evidence="3">
    <location>
        <begin position="651"/>
        <end position="668"/>
    </location>
</feature>
<dbReference type="Pfam" id="PF00005">
    <property type="entry name" value="ABC_tran"/>
    <property type="match status" value="1"/>
</dbReference>
<protein>
    <recommendedName>
        <fullName evidence="5">ABC transporter domain-containing protein</fullName>
    </recommendedName>
</protein>
<feature type="compositionally biased region" description="Low complexity" evidence="3">
    <location>
        <begin position="700"/>
        <end position="722"/>
    </location>
</feature>
<dbReference type="Proteomes" id="UP001215151">
    <property type="component" value="Unassembled WGS sequence"/>
</dbReference>
<evidence type="ECO:0000256" key="2">
    <source>
        <dbReference type="ARBA" id="ARBA00022840"/>
    </source>
</evidence>
<gene>
    <name evidence="6" type="ORF">ONZ51_g8052</name>
</gene>
<dbReference type="PANTHER" id="PTHR43158:SF2">
    <property type="entry name" value="SKFA PEPTIDE EXPORT ATP-BINDING PROTEIN SKFE"/>
    <property type="match status" value="1"/>
</dbReference>
<dbReference type="InterPro" id="IPR003593">
    <property type="entry name" value="AAA+_ATPase"/>
</dbReference>
<accession>A0AAD7TQ82</accession>
<name>A0AAD7TQ82_9APHY</name>
<dbReference type="AlphaFoldDB" id="A0AAD7TQ82"/>
<evidence type="ECO:0000313" key="6">
    <source>
        <dbReference type="EMBL" id="KAJ8473145.1"/>
    </source>
</evidence>
<feature type="transmembrane region" description="Helical" evidence="4">
    <location>
        <begin position="415"/>
        <end position="437"/>
    </location>
</feature>
<keyword evidence="4" id="KW-0472">Membrane</keyword>
<dbReference type="Pfam" id="PF09463">
    <property type="entry name" value="Opy2"/>
    <property type="match status" value="1"/>
</dbReference>
<dbReference type="SUPFAM" id="SSF52540">
    <property type="entry name" value="P-loop containing nucleoside triphosphate hydrolases"/>
    <property type="match status" value="1"/>
</dbReference>
<dbReference type="InterPro" id="IPR003439">
    <property type="entry name" value="ABC_transporter-like_ATP-bd"/>
</dbReference>